<accession>A0AAE7WTW2</accession>
<organism evidence="1 2">
    <name type="scientific">Erwinia phage pEa_SNUABM_7</name>
    <dbReference type="NCBI Taxonomy" id="2866695"/>
    <lineage>
        <taxon>Viruses</taxon>
        <taxon>Duplodnaviria</taxon>
        <taxon>Heunggongvirae</taxon>
        <taxon>Uroviricota</taxon>
        <taxon>Caudoviricetes</taxon>
        <taxon>Snuvirus</taxon>
        <taxon>Snuvirus SNUABM7</taxon>
    </lineage>
</organism>
<protein>
    <submittedName>
        <fullName evidence="1">Uncharacterized protein</fullName>
    </submittedName>
</protein>
<dbReference type="EMBL" id="MZ475896">
    <property type="protein sequence ID" value="QYW04982.1"/>
    <property type="molecule type" value="Genomic_DNA"/>
</dbReference>
<sequence>MYRSFNPDMTGKFFVIEHSFKIQNIFWMGFKTIDGREIILPIPARDAQSGYRVGREAAFPVIRSNINTNADPDSDVLFEHTVGILHMRARRFETQIMTRTAVSYTGLLPDVRMAKEGERYVTPLNSFEGPLIPALSRRLTHFCEETPMLHSSFLETFSDEEWSKLKAAPVSINDWHSVSNSIREGKLKPTVNIPDFYLSTRKEDTTIPSDVIEYYAEANARGDI</sequence>
<reference evidence="1" key="1">
    <citation type="submission" date="2021-06" db="EMBL/GenBank/DDBJ databases">
        <title>Complete genome sequence of Erwinia phage pEa_SNUABM_7.</title>
        <authorList>
            <person name="Kim S.G."/>
            <person name="Park S.C."/>
        </authorList>
    </citation>
    <scope>NUCLEOTIDE SEQUENCE</scope>
</reference>
<keyword evidence="2" id="KW-1185">Reference proteome</keyword>
<evidence type="ECO:0000313" key="2">
    <source>
        <dbReference type="Proteomes" id="UP000827609"/>
    </source>
</evidence>
<gene>
    <name evidence="1" type="ORF">pEaSNUABM7_00314</name>
</gene>
<dbReference type="Proteomes" id="UP000827609">
    <property type="component" value="Segment"/>
</dbReference>
<evidence type="ECO:0000313" key="1">
    <source>
        <dbReference type="EMBL" id="QYW04982.1"/>
    </source>
</evidence>
<proteinExistence type="predicted"/>
<name>A0AAE7WTW2_9CAUD</name>